<evidence type="ECO:0000313" key="2">
    <source>
        <dbReference type="EMBL" id="MQM16938.1"/>
    </source>
</evidence>
<gene>
    <name evidence="2" type="ORF">Taro_049901</name>
</gene>
<protein>
    <submittedName>
        <fullName evidence="2">Uncharacterized protein</fullName>
    </submittedName>
</protein>
<dbReference type="EMBL" id="NMUH01007256">
    <property type="protein sequence ID" value="MQM16938.1"/>
    <property type="molecule type" value="Genomic_DNA"/>
</dbReference>
<accession>A0A843XC29</accession>
<sequence>MHTFIGLFDLGQPVLFLTASLLAAPEPLREVRRGTVVQPDYGGYSVYFVSYLALTRREGETSQQWQGAHRAEETGRSVGGDCERQVLGVG</sequence>
<evidence type="ECO:0000256" key="1">
    <source>
        <dbReference type="SAM" id="SignalP"/>
    </source>
</evidence>
<dbReference type="AlphaFoldDB" id="A0A843XC29"/>
<evidence type="ECO:0000313" key="3">
    <source>
        <dbReference type="Proteomes" id="UP000652761"/>
    </source>
</evidence>
<dbReference type="Proteomes" id="UP000652761">
    <property type="component" value="Unassembled WGS sequence"/>
</dbReference>
<keyword evidence="1" id="KW-0732">Signal</keyword>
<feature type="signal peptide" evidence="1">
    <location>
        <begin position="1"/>
        <end position="23"/>
    </location>
</feature>
<feature type="chain" id="PRO_5032340321" evidence="1">
    <location>
        <begin position="24"/>
        <end position="90"/>
    </location>
</feature>
<organism evidence="2 3">
    <name type="scientific">Colocasia esculenta</name>
    <name type="common">Wild taro</name>
    <name type="synonym">Arum esculentum</name>
    <dbReference type="NCBI Taxonomy" id="4460"/>
    <lineage>
        <taxon>Eukaryota</taxon>
        <taxon>Viridiplantae</taxon>
        <taxon>Streptophyta</taxon>
        <taxon>Embryophyta</taxon>
        <taxon>Tracheophyta</taxon>
        <taxon>Spermatophyta</taxon>
        <taxon>Magnoliopsida</taxon>
        <taxon>Liliopsida</taxon>
        <taxon>Araceae</taxon>
        <taxon>Aroideae</taxon>
        <taxon>Colocasieae</taxon>
        <taxon>Colocasia</taxon>
    </lineage>
</organism>
<comment type="caution">
    <text evidence="2">The sequence shown here is derived from an EMBL/GenBank/DDBJ whole genome shotgun (WGS) entry which is preliminary data.</text>
</comment>
<name>A0A843XC29_COLES</name>
<keyword evidence="3" id="KW-1185">Reference proteome</keyword>
<reference evidence="2" key="1">
    <citation type="submission" date="2017-07" db="EMBL/GenBank/DDBJ databases">
        <title>Taro Niue Genome Assembly and Annotation.</title>
        <authorList>
            <person name="Atibalentja N."/>
            <person name="Keating K."/>
            <person name="Fields C.J."/>
        </authorList>
    </citation>
    <scope>NUCLEOTIDE SEQUENCE</scope>
    <source>
        <strain evidence="2">Niue_2</strain>
        <tissue evidence="2">Leaf</tissue>
    </source>
</reference>
<proteinExistence type="predicted"/>